<comment type="caution">
    <text evidence="3">The sequence shown here is derived from an EMBL/GenBank/DDBJ whole genome shotgun (WGS) entry which is preliminary data.</text>
</comment>
<dbReference type="OrthoDB" id="20982at2759"/>
<evidence type="ECO:0000259" key="2">
    <source>
        <dbReference type="Pfam" id="PF15296"/>
    </source>
</evidence>
<gene>
    <name evidence="3" type="ORF">GDO78_010562</name>
</gene>
<evidence type="ECO:0000256" key="1">
    <source>
        <dbReference type="SAM" id="MobiDB-lite"/>
    </source>
</evidence>
<feature type="region of interest" description="Disordered" evidence="1">
    <location>
        <begin position="1"/>
        <end position="102"/>
    </location>
</feature>
<evidence type="ECO:0000313" key="3">
    <source>
        <dbReference type="EMBL" id="KAG9481384.1"/>
    </source>
</evidence>
<feature type="compositionally biased region" description="Polar residues" evidence="1">
    <location>
        <begin position="1"/>
        <end position="23"/>
    </location>
</feature>
<dbReference type="GO" id="GO:0006325">
    <property type="term" value="P:chromatin organization"/>
    <property type="evidence" value="ECO:0007669"/>
    <property type="project" value="TreeGrafter"/>
</dbReference>
<name>A0A8J6KAB9_ELECQ</name>
<proteinExistence type="predicted"/>
<organism evidence="3 4">
    <name type="scientific">Eleutherodactylus coqui</name>
    <name type="common">Puerto Rican coqui</name>
    <dbReference type="NCBI Taxonomy" id="57060"/>
    <lineage>
        <taxon>Eukaryota</taxon>
        <taxon>Metazoa</taxon>
        <taxon>Chordata</taxon>
        <taxon>Craniata</taxon>
        <taxon>Vertebrata</taxon>
        <taxon>Euteleostomi</taxon>
        <taxon>Amphibia</taxon>
        <taxon>Batrachia</taxon>
        <taxon>Anura</taxon>
        <taxon>Neobatrachia</taxon>
        <taxon>Hyloidea</taxon>
        <taxon>Eleutherodactylidae</taxon>
        <taxon>Eleutherodactylinae</taxon>
        <taxon>Eleutherodactylus</taxon>
        <taxon>Eleutherodactylus</taxon>
    </lineage>
</organism>
<dbReference type="EMBL" id="WNTK01000006">
    <property type="protein sequence ID" value="KAG9481384.1"/>
    <property type="molecule type" value="Genomic_DNA"/>
</dbReference>
<feature type="compositionally biased region" description="Basic and acidic residues" evidence="1">
    <location>
        <begin position="63"/>
        <end position="73"/>
    </location>
</feature>
<dbReference type="AlphaFoldDB" id="A0A8J6KAB9"/>
<dbReference type="PANTHER" id="PTHR28678:SF1">
    <property type="entry name" value="CODANIN-1"/>
    <property type="match status" value="1"/>
</dbReference>
<keyword evidence="4" id="KW-1185">Reference proteome</keyword>
<accession>A0A8J6KAB9</accession>
<dbReference type="InterPro" id="IPR040031">
    <property type="entry name" value="Codanin-1"/>
</dbReference>
<dbReference type="InterPro" id="IPR028171">
    <property type="entry name" value="Codanin-1_C"/>
</dbReference>
<protein>
    <recommendedName>
        <fullName evidence="2">Codanin-1 C-terminal domain-containing protein</fullName>
    </recommendedName>
</protein>
<evidence type="ECO:0000313" key="4">
    <source>
        <dbReference type="Proteomes" id="UP000770717"/>
    </source>
</evidence>
<dbReference type="Proteomes" id="UP000770717">
    <property type="component" value="Unassembled WGS sequence"/>
</dbReference>
<dbReference type="Pfam" id="PF15296">
    <property type="entry name" value="Codanin-1_C"/>
    <property type="match status" value="1"/>
</dbReference>
<feature type="domain" description="Codanin-1 C-terminal" evidence="2">
    <location>
        <begin position="712"/>
        <end position="825"/>
    </location>
</feature>
<dbReference type="GO" id="GO:0005634">
    <property type="term" value="C:nucleus"/>
    <property type="evidence" value="ECO:0007669"/>
    <property type="project" value="TreeGrafter"/>
</dbReference>
<dbReference type="PANTHER" id="PTHR28678">
    <property type="entry name" value="CODANIN-1"/>
    <property type="match status" value="1"/>
</dbReference>
<reference evidence="3" key="1">
    <citation type="thesis" date="2020" institute="ProQuest LLC" country="789 East Eisenhower Parkway, Ann Arbor, MI, USA">
        <title>Comparative Genomics and Chromosome Evolution.</title>
        <authorList>
            <person name="Mudd A.B."/>
        </authorList>
    </citation>
    <scope>NUCLEOTIDE SEQUENCE</scope>
    <source>
        <strain evidence="3">HN-11 Male</strain>
        <tissue evidence="3">Kidney and liver</tissue>
    </source>
</reference>
<feature type="compositionally biased region" description="Polar residues" evidence="1">
    <location>
        <begin position="91"/>
        <end position="102"/>
    </location>
</feature>
<sequence length="977" mass="109743">MVRSNFSRTTFQTSPNSSSSPVQHHNEKRSAQKPNLGNFLVLTPEGHTTKRGRRKSSTSNRHASKDLSRRSFEDEVQGENSPWSMQRRKQGSTNTSTSPASTQLNLNNLEEFPPMEAVCESASKSIPSRRINPTPVNDAHAKSRLCFTSTPISSSSMGHNCTGMDVFTSVQEGVCTSYKGSLREEREILRKERSKLLQQTSSPAVLDPVTPTKQCYGRSTSVSADMMSHADPDKVLSKKYLKVLAELYSTCITENLVPNIFLEFFFVLQLLTSRGPSGADDSELEITQGIRDAVEQKLFQSVHNCVYFAVLVLDFQFTVISLLDKSTLKLLAENERIGTFSPTLQERLLEAHKASTGKVSLLLPSTLHSVSFQPETDNRSNFPSDRSFHIFKKQRDVFYELLREWEDCHEKTDWDFERGLGNKIRAMMFNLSVACNHSHFARLFQRQLVQMCKGSTGGMGGVGSGDNTDQDVLNMLGSDNLNRLKRLQERFVAPQSVGGPCPPPSFPGFQDYQFNQHLMDSLCQEIQELDSNSIVGHETTDVESDMEEQDEKVRFASILLTLRLLAKFLGFVTFLPYRTTEPLSSELQESAVSLRNQTLPMLDVLQLLRRSLQEHRTVLTIPWAVEYLSLVDCVAPYLEYYRKVFCLLLHLYRNKLVLTDEKEMSLLNKLLLLAVLGWLFQVPALPEEMFFNTEAVQDEISVELLVSIQGLDSVPLVDQQLLYNCCPYIGELKKLLSSFVAGCGGKNGGFVRKITPTAAEPLMPKPTLSQKKLQAELEQAFFHNQPPSLRRSVEFVAERIGSNCVKHIKATLVADLVKQAEAILKNKVTEDSAENSKLLDSVCIRLFEDGWQALHRGQDYCKKKAPEAVRALLPEETSPCVLHSAEEIAVSLAIEKACTWLNTNISALIRREVKAAFNHMVKSQCVTSSVEGTDVKKGCREGCEHRVTLPSRLVTEIKVGFFLLLCTLWLHLSGMRD</sequence>